<sequence>MSQPKPTVLYVGNPIRGLPQRWDELSARFNVLHYRSLPLPELIHELSTPEGKYSSIDAIFRPNNTLTDNLPPLDDRLIPHLPRSLKLIASVNHGYDREDTSALAARKIWYCNGAGAANDSTADLALFLIIACFRHTTVCERTVHTLRRGNFYDIEEQVGNVAQNPRGKVLGIVGLGEIGAAAATRAMALGMKIHYFGRRRKSEDVERALGGAVYHGELASLLGEADCVLLACPHSEETHHLLNARTFGMMKRGARVVNVGRGKCVDEEALADAIEAGIVSAAGLDVYEEEPKINERLLDSWRVTLTPHIGGATIDTQANFEKIAMDNLEAFFFGDGKPVTPVNRVEQAGVLTGRY</sequence>
<dbReference type="GO" id="GO:0016618">
    <property type="term" value="F:hydroxypyruvate reductase [NAD(P)H] activity"/>
    <property type="evidence" value="ECO:0007669"/>
    <property type="project" value="TreeGrafter"/>
</dbReference>
<evidence type="ECO:0000256" key="2">
    <source>
        <dbReference type="RuleBase" id="RU003719"/>
    </source>
</evidence>
<proteinExistence type="inferred from homology"/>
<keyword evidence="1 2" id="KW-0560">Oxidoreductase</keyword>
<keyword evidence="6" id="KW-1185">Reference proteome</keyword>
<organism evidence="6">
    <name type="scientific">Arthroderma gypseum (strain ATCC MYA-4604 / CBS 118893)</name>
    <name type="common">Microsporum gypseum</name>
    <dbReference type="NCBI Taxonomy" id="535722"/>
    <lineage>
        <taxon>Eukaryota</taxon>
        <taxon>Fungi</taxon>
        <taxon>Dikarya</taxon>
        <taxon>Ascomycota</taxon>
        <taxon>Pezizomycotina</taxon>
        <taxon>Eurotiomycetes</taxon>
        <taxon>Eurotiomycetidae</taxon>
        <taxon>Onygenales</taxon>
        <taxon>Arthrodermataceae</taxon>
        <taxon>Nannizzia</taxon>
    </lineage>
</organism>
<dbReference type="HOGENOM" id="CLU_019796_1_2_1"/>
<dbReference type="AlphaFoldDB" id="E4USL2"/>
<dbReference type="VEuPathDB" id="FungiDB:MGYG_04370"/>
<protein>
    <submittedName>
        <fullName evidence="5">D-3-phosphoglycerate dehydrogenase 2</fullName>
    </submittedName>
</protein>
<reference evidence="6" key="1">
    <citation type="journal article" date="2012" name="MBio">
        <title>Comparative genome analysis of Trichophyton rubrum and related dermatophytes reveals candidate genes involved in infection.</title>
        <authorList>
            <person name="Martinez D.A."/>
            <person name="Oliver B.G."/>
            <person name="Graeser Y."/>
            <person name="Goldberg J.M."/>
            <person name="Li W."/>
            <person name="Martinez-Rossi N.M."/>
            <person name="Monod M."/>
            <person name="Shelest E."/>
            <person name="Barton R.C."/>
            <person name="Birch E."/>
            <person name="Brakhage A.A."/>
            <person name="Chen Z."/>
            <person name="Gurr S.J."/>
            <person name="Heiman D."/>
            <person name="Heitman J."/>
            <person name="Kosti I."/>
            <person name="Rossi A."/>
            <person name="Saif S."/>
            <person name="Samalova M."/>
            <person name="Saunders C.W."/>
            <person name="Shea T."/>
            <person name="Summerbell R.C."/>
            <person name="Xu J."/>
            <person name="Young S."/>
            <person name="Zeng Q."/>
            <person name="Birren B.W."/>
            <person name="Cuomo C.A."/>
            <person name="White T.C."/>
        </authorList>
    </citation>
    <scope>NUCLEOTIDE SEQUENCE [LARGE SCALE GENOMIC DNA]</scope>
    <source>
        <strain evidence="6">ATCC MYA-4604 / CBS 118893</strain>
    </source>
</reference>
<dbReference type="InterPro" id="IPR006140">
    <property type="entry name" value="D-isomer_DH_NAD-bd"/>
</dbReference>
<dbReference type="PANTHER" id="PTHR10996:SF281">
    <property type="entry name" value="D-ISOMER SPECIFIC 2-HYDROXYACID DEHYDROGENASE NAD-BINDING DOMAIN-CONTAINING PROTEIN-RELATED"/>
    <property type="match status" value="1"/>
</dbReference>
<dbReference type="GO" id="GO:0051287">
    <property type="term" value="F:NAD binding"/>
    <property type="evidence" value="ECO:0007669"/>
    <property type="project" value="InterPro"/>
</dbReference>
<dbReference type="Proteomes" id="UP000002669">
    <property type="component" value="Unassembled WGS sequence"/>
</dbReference>
<dbReference type="eggNOG" id="KOG0069">
    <property type="taxonomic scope" value="Eukaryota"/>
</dbReference>
<dbReference type="CDD" id="cd12168">
    <property type="entry name" value="Mand_dh_like"/>
    <property type="match status" value="1"/>
</dbReference>
<feature type="domain" description="D-isomer specific 2-hydroxyacid dehydrogenase NAD-binding" evidence="4">
    <location>
        <begin position="128"/>
        <end position="310"/>
    </location>
</feature>
<dbReference type="GO" id="GO:0005829">
    <property type="term" value="C:cytosol"/>
    <property type="evidence" value="ECO:0007669"/>
    <property type="project" value="TreeGrafter"/>
</dbReference>
<comment type="similarity">
    <text evidence="2">Belongs to the D-isomer specific 2-hydroxyacid dehydrogenase family.</text>
</comment>
<evidence type="ECO:0000259" key="4">
    <source>
        <dbReference type="Pfam" id="PF02826"/>
    </source>
</evidence>
<dbReference type="InterPro" id="IPR006139">
    <property type="entry name" value="D-isomer_2_OHA_DH_cat_dom"/>
</dbReference>
<dbReference type="Pfam" id="PF00389">
    <property type="entry name" value="2-Hacid_dh"/>
    <property type="match status" value="1"/>
</dbReference>
<evidence type="ECO:0000256" key="1">
    <source>
        <dbReference type="ARBA" id="ARBA00023002"/>
    </source>
</evidence>
<dbReference type="OMA" id="MRGHDFV"/>
<dbReference type="InParanoid" id="E4USL2"/>
<dbReference type="InterPro" id="IPR050223">
    <property type="entry name" value="D-isomer_2-hydroxyacid_DH"/>
</dbReference>
<accession>E4USL2</accession>
<dbReference type="EMBL" id="DS989824">
    <property type="protein sequence ID" value="EFR01363.1"/>
    <property type="molecule type" value="Genomic_DNA"/>
</dbReference>
<dbReference type="Pfam" id="PF02826">
    <property type="entry name" value="2-Hacid_dh_C"/>
    <property type="match status" value="1"/>
</dbReference>
<dbReference type="SUPFAM" id="SSF51735">
    <property type="entry name" value="NAD(P)-binding Rossmann-fold domains"/>
    <property type="match status" value="1"/>
</dbReference>
<evidence type="ECO:0000259" key="3">
    <source>
        <dbReference type="Pfam" id="PF00389"/>
    </source>
</evidence>
<evidence type="ECO:0000313" key="6">
    <source>
        <dbReference type="Proteomes" id="UP000002669"/>
    </source>
</evidence>
<dbReference type="PANTHER" id="PTHR10996">
    <property type="entry name" value="2-HYDROXYACID DEHYDROGENASE-RELATED"/>
    <property type="match status" value="1"/>
</dbReference>
<dbReference type="OrthoDB" id="9991913at2759"/>
<feature type="domain" description="D-isomer specific 2-hydroxyacid dehydrogenase catalytic" evidence="3">
    <location>
        <begin position="71"/>
        <end position="342"/>
    </location>
</feature>
<dbReference type="InterPro" id="IPR036291">
    <property type="entry name" value="NAD(P)-bd_dom_sf"/>
</dbReference>
<name>E4USL2_ARTGP</name>
<dbReference type="SUPFAM" id="SSF52283">
    <property type="entry name" value="Formate/glycerate dehydrogenase catalytic domain-like"/>
    <property type="match status" value="1"/>
</dbReference>
<dbReference type="RefSeq" id="XP_003174193.1">
    <property type="nucleotide sequence ID" value="XM_003174145.1"/>
</dbReference>
<gene>
    <name evidence="5" type="ORF">MGYG_04370</name>
</gene>
<dbReference type="Gene3D" id="3.40.50.720">
    <property type="entry name" value="NAD(P)-binding Rossmann-like Domain"/>
    <property type="match status" value="2"/>
</dbReference>
<dbReference type="GeneID" id="10029482"/>
<dbReference type="GO" id="GO:0030267">
    <property type="term" value="F:glyoxylate reductase (NADPH) activity"/>
    <property type="evidence" value="ECO:0007669"/>
    <property type="project" value="TreeGrafter"/>
</dbReference>
<evidence type="ECO:0000313" key="5">
    <source>
        <dbReference type="EMBL" id="EFR01363.1"/>
    </source>
</evidence>
<dbReference type="STRING" id="535722.E4USL2"/>